<dbReference type="EMBL" id="JTJC03000001">
    <property type="protein sequence ID" value="NHC34295.1"/>
    <property type="molecule type" value="Genomic_DNA"/>
</dbReference>
<evidence type="ECO:0000313" key="3">
    <source>
        <dbReference type="Proteomes" id="UP000031532"/>
    </source>
</evidence>
<proteinExistence type="predicted"/>
<comment type="caution">
    <text evidence="2">The sequence shown here is derived from an EMBL/GenBank/DDBJ whole genome shotgun (WGS) entry which is preliminary data.</text>
</comment>
<dbReference type="SUPFAM" id="SSF52540">
    <property type="entry name" value="P-loop containing nucleoside triphosphate hydrolases"/>
    <property type="match status" value="1"/>
</dbReference>
<dbReference type="OrthoDB" id="9757917at2"/>
<accession>A0A9X5E2X2</accession>
<dbReference type="InterPro" id="IPR041679">
    <property type="entry name" value="DNA2/NAM7-like_C"/>
</dbReference>
<reference evidence="2 3" key="1">
    <citation type="journal article" date="2015" name="Genome Announc.">
        <title>Draft Genome Sequence of the Terrestrial Cyanobacterium Scytonema millei VB511283, Isolated from Eastern India.</title>
        <authorList>
            <person name="Sen D."/>
            <person name="Chandrababunaidu M.M."/>
            <person name="Singh D."/>
            <person name="Sanghi N."/>
            <person name="Ghorai A."/>
            <person name="Mishra G.P."/>
            <person name="Madduluri M."/>
            <person name="Adhikary S.P."/>
            <person name="Tripathy S."/>
        </authorList>
    </citation>
    <scope>NUCLEOTIDE SEQUENCE [LARGE SCALE GENOMIC DNA]</scope>
    <source>
        <strain evidence="2 3">VB511283</strain>
    </source>
</reference>
<dbReference type="AlphaFoldDB" id="A0A9X5E2X2"/>
<dbReference type="SUPFAM" id="SSF57783">
    <property type="entry name" value="Zinc beta-ribbon"/>
    <property type="match status" value="1"/>
</dbReference>
<dbReference type="Pfam" id="PF13087">
    <property type="entry name" value="AAA_12"/>
    <property type="match status" value="1"/>
</dbReference>
<keyword evidence="3" id="KW-1185">Reference proteome</keyword>
<name>A0A9X5E2X2_9CYAN</name>
<organism evidence="2 3">
    <name type="scientific">Scytonema millei VB511283</name>
    <dbReference type="NCBI Taxonomy" id="1245923"/>
    <lineage>
        <taxon>Bacteria</taxon>
        <taxon>Bacillati</taxon>
        <taxon>Cyanobacteriota</taxon>
        <taxon>Cyanophyceae</taxon>
        <taxon>Nostocales</taxon>
        <taxon>Scytonemataceae</taxon>
        <taxon>Scytonema</taxon>
    </lineage>
</organism>
<dbReference type="PANTHER" id="PTHR10887">
    <property type="entry name" value="DNA2/NAM7 HELICASE FAMILY"/>
    <property type="match status" value="1"/>
</dbReference>
<dbReference type="PANTHER" id="PTHR10887:SF495">
    <property type="entry name" value="HELICASE SENATAXIN ISOFORM X1-RELATED"/>
    <property type="match status" value="1"/>
</dbReference>
<feature type="domain" description="DNA2/NAM7 helicase-like C-terminal" evidence="1">
    <location>
        <begin position="1"/>
        <end position="171"/>
    </location>
</feature>
<dbReference type="InterPro" id="IPR047187">
    <property type="entry name" value="SF1_C_Upf1"/>
</dbReference>
<dbReference type="RefSeq" id="WP_132866690.1">
    <property type="nucleotide sequence ID" value="NZ_JTJC03000001.1"/>
</dbReference>
<dbReference type="CDD" id="cd18808">
    <property type="entry name" value="SF1_C_Upf1"/>
    <property type="match status" value="1"/>
</dbReference>
<dbReference type="InterPro" id="IPR045055">
    <property type="entry name" value="DNA2/NAM7-like"/>
</dbReference>
<evidence type="ECO:0000313" key="2">
    <source>
        <dbReference type="EMBL" id="NHC34295.1"/>
    </source>
</evidence>
<gene>
    <name evidence="2" type="ORF">QH73_0006420</name>
</gene>
<sequence>MHPDIAAIPNRLFYDSQLVDGARVKEQTTSIAQNPPSSGNALVLYDLTKLSAFCFSEEESHSRFNFISALVAVNLAYANVRAGNSNIGIITPYNAQSRLIHRLLKDLSIAEKLVKVATVHRFQGSEQDVIIFDTVEGPPREKPGLLVTGGMDSTAMRLANVAISRARGKFIGIVNYSYLQNKLNSFNIFRKLIDRVAARASIHSITWSKEASANNWKLDLPGVTCFPNSHTALKQIESEITKAKEEIAINWSTPLAKHHFSASILKRCHPERVRFYITGQGYQSFAIGLQNTQIWQGRSQLNISLVGIDRQCLWIYVNPASPNSVVLRLDLPQTVKLLYAFWRLVPSEEVKQDTLLEKIAKGQSPVGMPCPVCRSLLYPTVGKYGAYLACTNKNKCRYTKSMSSTDATNWAHLNNIKCTKCRSQVKGCKGYKGVFLRCTNSKCDGWTPLENFVSSIQNFLFCRKPQDLTDFRCPAGITYSKPGQFLTIPSPLGFIFLGFSVYCRWQFFLTRNARLANARLLTALAVLYS</sequence>
<dbReference type="InterPro" id="IPR027417">
    <property type="entry name" value="P-loop_NTPase"/>
</dbReference>
<dbReference type="Proteomes" id="UP000031532">
    <property type="component" value="Unassembled WGS sequence"/>
</dbReference>
<dbReference type="Gene3D" id="3.40.50.300">
    <property type="entry name" value="P-loop containing nucleotide triphosphate hydrolases"/>
    <property type="match status" value="1"/>
</dbReference>
<evidence type="ECO:0000259" key="1">
    <source>
        <dbReference type="Pfam" id="PF13087"/>
    </source>
</evidence>
<protein>
    <recommendedName>
        <fullName evidence="1">DNA2/NAM7 helicase-like C-terminal domain-containing protein</fullName>
    </recommendedName>
</protein>